<dbReference type="EMBL" id="GEDC01012551">
    <property type="protein sequence ID" value="JAS24747.1"/>
    <property type="molecule type" value="Transcribed_RNA"/>
</dbReference>
<evidence type="ECO:0000313" key="1">
    <source>
        <dbReference type="EMBL" id="JAS24747.1"/>
    </source>
</evidence>
<proteinExistence type="predicted"/>
<protein>
    <submittedName>
        <fullName evidence="1">Uncharacterized protein</fullName>
    </submittedName>
</protein>
<feature type="non-terminal residue" evidence="1">
    <location>
        <position position="1"/>
    </location>
</feature>
<sequence length="144" mass="16040">LDCLEPDLDCLEPDLDCLEPDLDCLEPDLDCLEPDLDLKGDFSFDLDKSLESPPSIGLLICGDVDLKEFGLALEGDLELDLELHGDTELDLDRECVLFLDGEEETDFFEYDPFEETDLLSSLSSNKLLAWLIGLFTSSSKSLSI</sequence>
<organism evidence="1">
    <name type="scientific">Clastoptera arizonana</name>
    <name type="common">Arizona spittle bug</name>
    <dbReference type="NCBI Taxonomy" id="38151"/>
    <lineage>
        <taxon>Eukaryota</taxon>
        <taxon>Metazoa</taxon>
        <taxon>Ecdysozoa</taxon>
        <taxon>Arthropoda</taxon>
        <taxon>Hexapoda</taxon>
        <taxon>Insecta</taxon>
        <taxon>Pterygota</taxon>
        <taxon>Neoptera</taxon>
        <taxon>Paraneoptera</taxon>
        <taxon>Hemiptera</taxon>
        <taxon>Auchenorrhyncha</taxon>
        <taxon>Cercopoidea</taxon>
        <taxon>Clastopteridae</taxon>
        <taxon>Clastoptera</taxon>
    </lineage>
</organism>
<reference evidence="1" key="1">
    <citation type="submission" date="2015-12" db="EMBL/GenBank/DDBJ databases">
        <title>De novo transcriptome assembly of four potential Pierce s Disease insect vectors from Arizona vineyards.</title>
        <authorList>
            <person name="Tassone E.E."/>
        </authorList>
    </citation>
    <scope>NUCLEOTIDE SEQUENCE</scope>
</reference>
<gene>
    <name evidence="1" type="ORF">g.39398</name>
</gene>
<dbReference type="AlphaFoldDB" id="A0A1B6DGC6"/>
<name>A0A1B6DGC6_9HEMI</name>
<accession>A0A1B6DGC6</accession>